<dbReference type="AlphaFoldDB" id="A0A0S2SXD2"/>
<dbReference type="Gene3D" id="1.20.58.1610">
    <property type="entry name" value="NADH:ubiquinone/plastoquinone oxidoreductase, chain 3"/>
    <property type="match status" value="1"/>
</dbReference>
<reference evidence="10" key="1">
    <citation type="submission" date="2015-05" db="EMBL/GenBank/DDBJ databases">
        <authorList>
            <person name="Wang D.B."/>
            <person name="Wang M."/>
        </authorList>
    </citation>
    <scope>NUCLEOTIDE SEQUENCE</scope>
</reference>
<keyword evidence="9" id="KW-0520">NAD</keyword>
<keyword evidence="7 9" id="KW-0472">Membrane</keyword>
<name>A0A0S2SXD2_TYRLO</name>
<keyword evidence="5 9" id="KW-0812">Transmembrane</keyword>
<dbReference type="GO" id="GO:0008137">
    <property type="term" value="F:NADH dehydrogenase (ubiquinone) activity"/>
    <property type="evidence" value="ECO:0007669"/>
    <property type="project" value="UniProtKB-UniRule"/>
</dbReference>
<keyword evidence="6 9" id="KW-1133">Transmembrane helix</keyword>
<feature type="transmembrane region" description="Helical" evidence="9">
    <location>
        <begin position="55"/>
        <end position="80"/>
    </location>
</feature>
<sequence length="114" mass="13574">MKFLLYFLFSCLLLLLLVFLFLILSSYESLSQDKGSSAFECGFDSITPTGVPFSMPFFIISLMFFTFDVEILLVCFYPLFSSFTFYMFYYIWFVLLLVLMATIFEWYKGIWSWL</sequence>
<evidence type="ECO:0000256" key="9">
    <source>
        <dbReference type="RuleBase" id="RU003640"/>
    </source>
</evidence>
<comment type="subcellular location">
    <subcellularLocation>
        <location evidence="1">Membrane</location>
    </subcellularLocation>
    <subcellularLocation>
        <location evidence="9">Mitochondrion membrane</location>
        <topology evidence="9">Multi-pass membrane protein</topology>
    </subcellularLocation>
</comment>
<comment type="similarity">
    <text evidence="2 9">Belongs to the complex I subunit 3 family.</text>
</comment>
<dbReference type="InterPro" id="IPR038430">
    <property type="entry name" value="NDAH_ubi_oxred_su3_sf"/>
</dbReference>
<dbReference type="PANTHER" id="PTHR11058:SF9">
    <property type="entry name" value="NADH-UBIQUINONE OXIDOREDUCTASE CHAIN 3"/>
    <property type="match status" value="1"/>
</dbReference>
<gene>
    <name evidence="10" type="primary">ND3</name>
</gene>
<evidence type="ECO:0000256" key="6">
    <source>
        <dbReference type="ARBA" id="ARBA00022989"/>
    </source>
</evidence>
<evidence type="ECO:0000256" key="5">
    <source>
        <dbReference type="ARBA" id="ARBA00022692"/>
    </source>
</evidence>
<evidence type="ECO:0000313" key="10">
    <source>
        <dbReference type="EMBL" id="ALP46618.1"/>
    </source>
</evidence>
<geneLocation type="mitochondrion" evidence="10"/>
<keyword evidence="9" id="KW-0830">Ubiquinone</keyword>
<feature type="transmembrane region" description="Helical" evidence="9">
    <location>
        <begin position="87"/>
        <end position="107"/>
    </location>
</feature>
<reference evidence="10" key="2">
    <citation type="journal article" date="2016" name="Gene">
        <title>Characterization of the complete mitochondrial genome of the storage mite pest Tyrophagus longior (Gervais) (Acari: Acaridae) and comparative mitogenomic analysis of four acarid mites.</title>
        <authorList>
            <person name="Yang B."/>
            <person name="Li C."/>
        </authorList>
    </citation>
    <scope>NUCLEOTIDE SEQUENCE</scope>
</reference>
<evidence type="ECO:0000256" key="4">
    <source>
        <dbReference type="ARBA" id="ARBA00022448"/>
    </source>
</evidence>
<dbReference type="PANTHER" id="PTHR11058">
    <property type="entry name" value="NADH-UBIQUINONE OXIDOREDUCTASE CHAIN 3"/>
    <property type="match status" value="1"/>
</dbReference>
<dbReference type="Pfam" id="PF00507">
    <property type="entry name" value="Oxidored_q4"/>
    <property type="match status" value="1"/>
</dbReference>
<evidence type="ECO:0000256" key="8">
    <source>
        <dbReference type="ARBA" id="ARBA00049551"/>
    </source>
</evidence>
<keyword evidence="9 10" id="KW-0496">Mitochondrion</keyword>
<organism evidence="10">
    <name type="scientific">Tyrophagus longior</name>
    <name type="common">Cucumber mite</name>
    <dbReference type="NCBI Taxonomy" id="223634"/>
    <lineage>
        <taxon>Eukaryota</taxon>
        <taxon>Metazoa</taxon>
        <taxon>Ecdysozoa</taxon>
        <taxon>Arthropoda</taxon>
        <taxon>Chelicerata</taxon>
        <taxon>Arachnida</taxon>
        <taxon>Acari</taxon>
        <taxon>Acariformes</taxon>
        <taxon>Sarcoptiformes</taxon>
        <taxon>Astigmata</taxon>
        <taxon>Acaroidea</taxon>
        <taxon>Acaridae</taxon>
        <taxon>Tyrophaginae</taxon>
        <taxon>Tyrophagus</taxon>
    </lineage>
</organism>
<protein>
    <recommendedName>
        <fullName evidence="3 9">NADH-ubiquinone oxidoreductase chain 3</fullName>
        <ecNumber evidence="9">7.1.1.2</ecNumber>
    </recommendedName>
</protein>
<keyword evidence="4 9" id="KW-0813">Transport</keyword>
<dbReference type="GO" id="GO:0030964">
    <property type="term" value="C:NADH dehydrogenase complex"/>
    <property type="evidence" value="ECO:0007669"/>
    <property type="project" value="TreeGrafter"/>
</dbReference>
<evidence type="ECO:0000256" key="3">
    <source>
        <dbReference type="ARBA" id="ARBA00021007"/>
    </source>
</evidence>
<proteinExistence type="inferred from homology"/>
<comment type="function">
    <text evidence="9">Core subunit of the mitochondrial membrane respiratory chain NADH dehydrogenase (Complex I) which catalyzes electron transfer from NADH through the respiratory chain, using ubiquinone as an electron acceptor. Essential for the catalytic activity of complex I.</text>
</comment>
<dbReference type="InterPro" id="IPR000440">
    <property type="entry name" value="NADH_UbQ/plastoQ_OxRdtase_su3"/>
</dbReference>
<dbReference type="EC" id="7.1.1.2" evidence="9"/>
<dbReference type="GO" id="GO:0031966">
    <property type="term" value="C:mitochondrial membrane"/>
    <property type="evidence" value="ECO:0007669"/>
    <property type="project" value="UniProtKB-SubCell"/>
</dbReference>
<evidence type="ECO:0000256" key="2">
    <source>
        <dbReference type="ARBA" id="ARBA00008472"/>
    </source>
</evidence>
<evidence type="ECO:0000256" key="7">
    <source>
        <dbReference type="ARBA" id="ARBA00023136"/>
    </source>
</evidence>
<keyword evidence="9" id="KW-1278">Translocase</keyword>
<accession>A0A0S2SXD2</accession>
<evidence type="ECO:0000256" key="1">
    <source>
        <dbReference type="ARBA" id="ARBA00004370"/>
    </source>
</evidence>
<dbReference type="EMBL" id="KR869095">
    <property type="protein sequence ID" value="ALP46618.1"/>
    <property type="molecule type" value="Genomic_DNA"/>
</dbReference>
<keyword evidence="9" id="KW-0249">Electron transport</keyword>
<dbReference type="RefSeq" id="YP_009192672.1">
    <property type="nucleotide sequence ID" value="NC_028725.1"/>
</dbReference>
<keyword evidence="9" id="KW-0679">Respiratory chain</keyword>
<comment type="catalytic activity">
    <reaction evidence="8 9">
        <text>a ubiquinone + NADH + 5 H(+)(in) = a ubiquinol + NAD(+) + 4 H(+)(out)</text>
        <dbReference type="Rhea" id="RHEA:29091"/>
        <dbReference type="Rhea" id="RHEA-COMP:9565"/>
        <dbReference type="Rhea" id="RHEA-COMP:9566"/>
        <dbReference type="ChEBI" id="CHEBI:15378"/>
        <dbReference type="ChEBI" id="CHEBI:16389"/>
        <dbReference type="ChEBI" id="CHEBI:17976"/>
        <dbReference type="ChEBI" id="CHEBI:57540"/>
        <dbReference type="ChEBI" id="CHEBI:57945"/>
        <dbReference type="EC" id="7.1.1.2"/>
    </reaction>
</comment>